<reference evidence="3" key="2">
    <citation type="submission" date="2020-09" db="EMBL/GenBank/DDBJ databases">
        <authorList>
            <person name="Sun Q."/>
            <person name="Ohkuma M."/>
        </authorList>
    </citation>
    <scope>NUCLEOTIDE SEQUENCE</scope>
    <source>
        <strain evidence="3">JCM 13064</strain>
    </source>
</reference>
<name>A0A917REX1_9ACTN</name>
<dbReference type="NCBIfam" id="TIGR03891">
    <property type="entry name" value="thiopep_ocin"/>
    <property type="match status" value="1"/>
</dbReference>
<sequence>MPSHSARSLYTCLDTALIRLPVLPRDHIRRTRPGINADDMTDDAAAMRRRLADLVADPVVREAIAVSSRALAEQVDEALAGREIPPNRLGDLVNAVTRYLLRMATRPTPFGLMAGVAPARFGDDATAWLGTRHRKSARPDMGWLLSLVNRWECLPEVWRHLDIVANDLCVRRGDRIVLPLPPFADGTDHTAPMAAEVSVRHTPVVKAALRMAAVRIPGDRLTAALERLFPHAAPGAVPRLIGQLVAKEILLTSLRPPADTPDPLAHVLERLRHAEDLPERDVLAAIHRDLRAYAAAEPGAGLPKWNALTATMRSLAPRDQVVQVDLAMDAHVTLPQCVAEEAERAASALTRMATGPDAPEYLRRYHLDFLERYGAGRLVPIKDLLDPAVGLGTPAGYQVPPGAGPAALAREQARDNDRDRLLAALVMDAVRRRAREIVLDDATVAALSPGPPKPLPSLELYGTVVAGSMREMAAGNFRLWLTSDTGSGQAGATAGRFARLLGEETAVLAVAATDPGRLPPGALAAQLSYRGAFARTANLTQVPQWLGHRISVGEFADPADPRTIGIDDLAVGADETRLYLASISKGREIAPICFFMANSRTQAPNLARFIQEIAWSGTGPWTAWDWGALSSLPFTPRVRHGRTVLAEARWSLDAASLPDARAPEKDWRRGFDQWRDDWAVPDAVRLSSGGREIELDLSSPAHTLLLREEIIKRPDSILREVPDDGTLPSGRRTGDGVSPSGWLIGPGGAHVNEVVFALTSPTRHKRAAGFAVRRPGTGDHLPGGQWLYAKVYGAERDHDHILGERIPALLAGLEGNVTRWFFIRYRDPEPHLRLRFRCAPGVQSGELLPVLAAWLNELREARLARGLAIDTYDPELERYGGTEAMAAAEAVFCADSSVVIAQLRARNAGRLTLDRRSLAALNYLDIVRAFHPKGEGAEPLLGLYPRGEFHDRTRRERDALTRLVTAHGPEDLLSALPVGDALATAWHARAEALRRYAEELGGSEAESTPDDVLASLLHMHHNRLAGIDRAGERISLAIARGAAEAYHSRLRALR</sequence>
<dbReference type="InterPro" id="IPR006827">
    <property type="entry name" value="Lant_deHydtase_N"/>
</dbReference>
<comment type="caution">
    <text evidence="3">The sequence shown here is derived from an EMBL/GenBank/DDBJ whole genome shotgun (WGS) entry which is preliminary data.</text>
</comment>
<dbReference type="RefSeq" id="WP_189165586.1">
    <property type="nucleotide sequence ID" value="NZ_BMNT01000030.1"/>
</dbReference>
<organism evidence="3 4">
    <name type="scientific">Sphaerisporangium melleum</name>
    <dbReference type="NCBI Taxonomy" id="321316"/>
    <lineage>
        <taxon>Bacteria</taxon>
        <taxon>Bacillati</taxon>
        <taxon>Actinomycetota</taxon>
        <taxon>Actinomycetes</taxon>
        <taxon>Streptosporangiales</taxon>
        <taxon>Streptosporangiaceae</taxon>
        <taxon>Sphaerisporangium</taxon>
    </lineage>
</organism>
<evidence type="ECO:0000313" key="4">
    <source>
        <dbReference type="Proteomes" id="UP000645217"/>
    </source>
</evidence>
<dbReference type="Pfam" id="PF04738">
    <property type="entry name" value="Lant_dehydr_N"/>
    <property type="match status" value="1"/>
</dbReference>
<accession>A0A917REX1</accession>
<reference evidence="3" key="1">
    <citation type="journal article" date="2014" name="Int. J. Syst. Evol. Microbiol.">
        <title>Complete genome sequence of Corynebacterium casei LMG S-19264T (=DSM 44701T), isolated from a smear-ripened cheese.</title>
        <authorList>
            <consortium name="US DOE Joint Genome Institute (JGI-PGF)"/>
            <person name="Walter F."/>
            <person name="Albersmeier A."/>
            <person name="Kalinowski J."/>
            <person name="Ruckert C."/>
        </authorList>
    </citation>
    <scope>NUCLEOTIDE SEQUENCE</scope>
    <source>
        <strain evidence="3">JCM 13064</strain>
    </source>
</reference>
<evidence type="ECO:0000259" key="2">
    <source>
        <dbReference type="Pfam" id="PF14028"/>
    </source>
</evidence>
<gene>
    <name evidence="3" type="ORF">GCM10007964_51260</name>
</gene>
<protein>
    <recommendedName>
        <fullName evidence="5">Lantibiotic dehydratase</fullName>
    </recommendedName>
</protein>
<feature type="domain" description="Lantibiotic dehydratase N-terminal" evidence="1">
    <location>
        <begin position="56"/>
        <end position="706"/>
    </location>
</feature>
<feature type="domain" description="Thiopeptide-type bacteriocin biosynthesis" evidence="2">
    <location>
        <begin position="786"/>
        <end position="1040"/>
    </location>
</feature>
<evidence type="ECO:0008006" key="5">
    <source>
        <dbReference type="Google" id="ProtNLM"/>
    </source>
</evidence>
<dbReference type="InterPro" id="IPR023809">
    <property type="entry name" value="Thiopep_bacteriocin_synth_dom"/>
</dbReference>
<keyword evidence="4" id="KW-1185">Reference proteome</keyword>
<dbReference type="Pfam" id="PF14028">
    <property type="entry name" value="Lant_dehydr_C"/>
    <property type="match status" value="1"/>
</dbReference>
<evidence type="ECO:0000313" key="3">
    <source>
        <dbReference type="EMBL" id="GGL02920.1"/>
    </source>
</evidence>
<dbReference type="Proteomes" id="UP000645217">
    <property type="component" value="Unassembled WGS sequence"/>
</dbReference>
<evidence type="ECO:0000259" key="1">
    <source>
        <dbReference type="Pfam" id="PF04738"/>
    </source>
</evidence>
<proteinExistence type="predicted"/>
<dbReference type="EMBL" id="BMNT01000030">
    <property type="protein sequence ID" value="GGL02920.1"/>
    <property type="molecule type" value="Genomic_DNA"/>
</dbReference>
<dbReference type="AlphaFoldDB" id="A0A917REX1"/>